<proteinExistence type="predicted"/>
<accession>A0A1H8A160</accession>
<organism evidence="1 2">
    <name type="scientific">Syntrophus gentianae</name>
    <dbReference type="NCBI Taxonomy" id="43775"/>
    <lineage>
        <taxon>Bacteria</taxon>
        <taxon>Pseudomonadati</taxon>
        <taxon>Thermodesulfobacteriota</taxon>
        <taxon>Syntrophia</taxon>
        <taxon>Syntrophales</taxon>
        <taxon>Syntrophaceae</taxon>
        <taxon>Syntrophus</taxon>
    </lineage>
</organism>
<name>A0A1H8A160_9BACT</name>
<reference evidence="1 2" key="1">
    <citation type="submission" date="2016-10" db="EMBL/GenBank/DDBJ databases">
        <authorList>
            <person name="de Groot N.N."/>
        </authorList>
    </citation>
    <scope>NUCLEOTIDE SEQUENCE [LARGE SCALE GENOMIC DNA]</scope>
    <source>
        <strain evidence="1 2">DSM 8423</strain>
    </source>
</reference>
<dbReference type="AlphaFoldDB" id="A0A1H8A160"/>
<dbReference type="Proteomes" id="UP000198744">
    <property type="component" value="Unassembled WGS sequence"/>
</dbReference>
<gene>
    <name evidence="1" type="ORF">SAMN04489760_12831</name>
</gene>
<dbReference type="STRING" id="43775.SAMN04489760_12831"/>
<protein>
    <submittedName>
        <fullName evidence="1">Uncharacterized protein</fullName>
    </submittedName>
</protein>
<dbReference type="EMBL" id="FOBS01000028">
    <property type="protein sequence ID" value="SEM63287.1"/>
    <property type="molecule type" value="Genomic_DNA"/>
</dbReference>
<keyword evidence="2" id="KW-1185">Reference proteome</keyword>
<sequence>MSIKLYLTGNLRKLTKGKNLFEVKGQTLASVLATS</sequence>
<evidence type="ECO:0000313" key="1">
    <source>
        <dbReference type="EMBL" id="SEM63287.1"/>
    </source>
</evidence>
<evidence type="ECO:0000313" key="2">
    <source>
        <dbReference type="Proteomes" id="UP000198744"/>
    </source>
</evidence>